<dbReference type="AlphaFoldDB" id="M6K712"/>
<proteinExistence type="predicted"/>
<name>M6K712_9LEPT</name>
<sequence>MRSFSNCKSSSILRQVGLSFFNILEPTFIQAPTSHRTVKTFNKSIFRRLSGSSKINITNSCIQFKKILK</sequence>
<gene>
    <name evidence="1" type="ORF">LEP1GSC063_0978</name>
</gene>
<accession>M6K712</accession>
<reference evidence="1 2" key="1">
    <citation type="submission" date="2013-01" db="EMBL/GenBank/DDBJ databases">
        <authorList>
            <person name="Harkins D.M."/>
            <person name="Durkin A.S."/>
            <person name="Brinkac L.M."/>
            <person name="Haft D.H."/>
            <person name="Selengut J.D."/>
            <person name="Sanka R."/>
            <person name="DePew J."/>
            <person name="Purushe J."/>
            <person name="Hartskeerl R.A."/>
            <person name="Ahmed A."/>
            <person name="van der Linden H."/>
            <person name="Goris M.G.A."/>
            <person name="Vinetz J.M."/>
            <person name="Sutton G.G."/>
            <person name="Nierman W.C."/>
            <person name="Fouts D.E."/>
        </authorList>
    </citation>
    <scope>NUCLEOTIDE SEQUENCE [LARGE SCALE GENOMIC DNA]</scope>
    <source>
        <strain evidence="1 2">MAVJ 401</strain>
    </source>
</reference>
<evidence type="ECO:0000313" key="2">
    <source>
        <dbReference type="Proteomes" id="UP000012106"/>
    </source>
</evidence>
<dbReference type="EMBL" id="AHMU02000008">
    <property type="protein sequence ID" value="EMN23497.1"/>
    <property type="molecule type" value="Genomic_DNA"/>
</dbReference>
<organism evidence="1 2">
    <name type="scientific">Leptospira santarosai serovar Arenal str. MAVJ 401</name>
    <dbReference type="NCBI Taxonomy" id="1049976"/>
    <lineage>
        <taxon>Bacteria</taxon>
        <taxon>Pseudomonadati</taxon>
        <taxon>Spirochaetota</taxon>
        <taxon>Spirochaetia</taxon>
        <taxon>Leptospirales</taxon>
        <taxon>Leptospiraceae</taxon>
        <taxon>Leptospira</taxon>
    </lineage>
</organism>
<protein>
    <submittedName>
        <fullName evidence="1">Uncharacterized protein</fullName>
    </submittedName>
</protein>
<comment type="caution">
    <text evidence="1">The sequence shown here is derived from an EMBL/GenBank/DDBJ whole genome shotgun (WGS) entry which is preliminary data.</text>
</comment>
<evidence type="ECO:0000313" key="1">
    <source>
        <dbReference type="EMBL" id="EMN23497.1"/>
    </source>
</evidence>
<dbReference type="Proteomes" id="UP000012106">
    <property type="component" value="Unassembled WGS sequence"/>
</dbReference>